<evidence type="ECO:0000313" key="9">
    <source>
        <dbReference type="Proteomes" id="UP000182241"/>
    </source>
</evidence>
<evidence type="ECO:0000256" key="2">
    <source>
        <dbReference type="ARBA" id="ARBA00005417"/>
    </source>
</evidence>
<keyword evidence="9" id="KW-1185">Reference proteome</keyword>
<reference evidence="9" key="1">
    <citation type="submission" date="2016-10" db="EMBL/GenBank/DDBJ databases">
        <authorList>
            <person name="Varghese N."/>
            <person name="Submissions S."/>
        </authorList>
    </citation>
    <scope>NUCLEOTIDE SEQUENCE [LARGE SCALE GENOMIC DNA]</scope>
    <source>
        <strain evidence="9">DSM 44234</strain>
    </source>
</reference>
<dbReference type="Gene3D" id="3.40.50.300">
    <property type="entry name" value="P-loop containing nucleotide triphosphate hydrolases"/>
    <property type="match status" value="1"/>
</dbReference>
<dbReference type="SMART" id="SM00382">
    <property type="entry name" value="AAA"/>
    <property type="match status" value="1"/>
</dbReference>
<dbReference type="PANTHER" id="PTHR42711">
    <property type="entry name" value="ABC TRANSPORTER ATP-BINDING PROTEIN"/>
    <property type="match status" value="1"/>
</dbReference>
<dbReference type="GO" id="GO:0005886">
    <property type="term" value="C:plasma membrane"/>
    <property type="evidence" value="ECO:0007669"/>
    <property type="project" value="UniProtKB-SubCell"/>
</dbReference>
<evidence type="ECO:0000313" key="8">
    <source>
        <dbReference type="EMBL" id="SED36780.1"/>
    </source>
</evidence>
<dbReference type="RefSeq" id="WP_068741495.1">
    <property type="nucleotide sequence ID" value="NZ_CBDRGN010000006.1"/>
</dbReference>
<dbReference type="Pfam" id="PF00005">
    <property type="entry name" value="ABC_tran"/>
    <property type="match status" value="1"/>
</dbReference>
<gene>
    <name evidence="8" type="ORF">SAMN04489793_4770</name>
</gene>
<keyword evidence="6" id="KW-0046">Antibiotic resistance</keyword>
<dbReference type="PROSITE" id="PS50893">
    <property type="entry name" value="ABC_TRANSPORTER_2"/>
    <property type="match status" value="1"/>
</dbReference>
<dbReference type="STRING" id="57704.SAMN04489793_4770"/>
<name>A0A1H5A561_TSUTY</name>
<dbReference type="InterPro" id="IPR017871">
    <property type="entry name" value="ABC_transporter-like_CS"/>
</dbReference>
<dbReference type="PANTHER" id="PTHR42711:SF5">
    <property type="entry name" value="ABC TRANSPORTER ATP-BINDING PROTEIN NATA"/>
    <property type="match status" value="1"/>
</dbReference>
<proteinExistence type="inferred from homology"/>
<keyword evidence="5 8" id="KW-0067">ATP-binding</keyword>
<comment type="similarity">
    <text evidence="2">Belongs to the ABC transporter superfamily.</text>
</comment>
<accession>A0A1H5A561</accession>
<dbReference type="InterPro" id="IPR003593">
    <property type="entry name" value="AAA+_ATPase"/>
</dbReference>
<evidence type="ECO:0000256" key="6">
    <source>
        <dbReference type="ARBA" id="ARBA00023251"/>
    </source>
</evidence>
<dbReference type="EMBL" id="FNSA01000003">
    <property type="protein sequence ID" value="SED36780.1"/>
    <property type="molecule type" value="Genomic_DNA"/>
</dbReference>
<dbReference type="GO" id="GO:0046677">
    <property type="term" value="P:response to antibiotic"/>
    <property type="evidence" value="ECO:0007669"/>
    <property type="project" value="UniProtKB-KW"/>
</dbReference>
<dbReference type="OrthoDB" id="5193808at2"/>
<feature type="domain" description="ABC transporter" evidence="7">
    <location>
        <begin position="7"/>
        <end position="232"/>
    </location>
</feature>
<comment type="subcellular location">
    <subcellularLocation>
        <location evidence="1">Cell membrane</location>
        <topology evidence="1">Peripheral membrane protein</topology>
    </subcellularLocation>
</comment>
<organism evidence="8 9">
    <name type="scientific">Tsukamurella tyrosinosolvens</name>
    <dbReference type="NCBI Taxonomy" id="57704"/>
    <lineage>
        <taxon>Bacteria</taxon>
        <taxon>Bacillati</taxon>
        <taxon>Actinomycetota</taxon>
        <taxon>Actinomycetes</taxon>
        <taxon>Mycobacteriales</taxon>
        <taxon>Tsukamurellaceae</taxon>
        <taxon>Tsukamurella</taxon>
    </lineage>
</organism>
<dbReference type="InterPro" id="IPR050763">
    <property type="entry name" value="ABC_transporter_ATP-binding"/>
</dbReference>
<dbReference type="PROSITE" id="PS00211">
    <property type="entry name" value="ABC_TRANSPORTER_1"/>
    <property type="match status" value="1"/>
</dbReference>
<dbReference type="SUPFAM" id="SSF52540">
    <property type="entry name" value="P-loop containing nucleoside triphosphate hydrolases"/>
    <property type="match status" value="1"/>
</dbReference>
<dbReference type="InterPro" id="IPR027417">
    <property type="entry name" value="P-loop_NTPase"/>
</dbReference>
<protein>
    <submittedName>
        <fullName evidence="8">ABC-2 type transport system ATP-binding protein</fullName>
    </submittedName>
</protein>
<evidence type="ECO:0000256" key="5">
    <source>
        <dbReference type="ARBA" id="ARBA00022840"/>
    </source>
</evidence>
<dbReference type="GO" id="GO:0016887">
    <property type="term" value="F:ATP hydrolysis activity"/>
    <property type="evidence" value="ECO:0007669"/>
    <property type="project" value="InterPro"/>
</dbReference>
<dbReference type="GO" id="GO:0005524">
    <property type="term" value="F:ATP binding"/>
    <property type="evidence" value="ECO:0007669"/>
    <property type="project" value="UniProtKB-KW"/>
</dbReference>
<dbReference type="InterPro" id="IPR003439">
    <property type="entry name" value="ABC_transporter-like_ATP-bd"/>
</dbReference>
<dbReference type="Proteomes" id="UP000182241">
    <property type="component" value="Unassembled WGS sequence"/>
</dbReference>
<keyword evidence="3" id="KW-0813">Transport</keyword>
<evidence type="ECO:0000259" key="7">
    <source>
        <dbReference type="PROSITE" id="PS50893"/>
    </source>
</evidence>
<evidence type="ECO:0000256" key="1">
    <source>
        <dbReference type="ARBA" id="ARBA00004202"/>
    </source>
</evidence>
<dbReference type="AlphaFoldDB" id="A0A1H5A561"/>
<dbReference type="CDD" id="cd03230">
    <property type="entry name" value="ABC_DR_subfamily_A"/>
    <property type="match status" value="1"/>
</dbReference>
<sequence>MSKSLSVSATGLHKSFGRSIALNGLDLAVEEGEVHGFLGPNGAGKSTTIRGLLGQLRLDGGEARVFGLDPRADASAVHDRLAYVPGDVSLWPGLSGGECIDVLGGLQGHLDPRRRDELIDRFELDPRKKARTYSKGNRQKVALIAALACDADLYVLDEPTSGLDPLMEAHFQEAVRERNTEGRTVLLSSHILAEVDALCHRVTIVRAGTTVSTGTLRELRAGTRTAIDAVTPSAPAGLDGLPGVADLETADTAAGIRTRLTASHAGLAGAVAAVAAAGPTELAVHPPSLEQLFLGHYRDETDGAERAEIAEPSGSSR</sequence>
<keyword evidence="4" id="KW-0547">Nucleotide-binding</keyword>
<evidence type="ECO:0000256" key="4">
    <source>
        <dbReference type="ARBA" id="ARBA00022741"/>
    </source>
</evidence>
<evidence type="ECO:0000256" key="3">
    <source>
        <dbReference type="ARBA" id="ARBA00022448"/>
    </source>
</evidence>